<dbReference type="SUPFAM" id="SSF53706">
    <property type="entry name" value="Formate dehydrogenase/DMSO reductase, domains 1-3"/>
    <property type="match status" value="1"/>
</dbReference>
<gene>
    <name evidence="24" type="ORF">HA49_02075</name>
</gene>
<evidence type="ECO:0000256" key="8">
    <source>
        <dbReference type="ARBA" id="ARBA00022505"/>
    </source>
</evidence>
<keyword evidence="16" id="KW-0408">Iron</keyword>
<dbReference type="Gene3D" id="3.40.50.740">
    <property type="match status" value="1"/>
</dbReference>
<dbReference type="Pfam" id="PF00384">
    <property type="entry name" value="Molybdopterin"/>
    <property type="match status" value="1"/>
</dbReference>
<dbReference type="OrthoDB" id="9816402at2"/>
<dbReference type="Gene3D" id="3.40.50.80">
    <property type="entry name" value="Nucleotide-binding domain of ferredoxin-NADP reductase (FNR) module"/>
    <property type="match status" value="1"/>
</dbReference>
<keyword evidence="13" id="KW-0521">NADP</keyword>
<evidence type="ECO:0000256" key="17">
    <source>
        <dbReference type="ARBA" id="ARBA00023014"/>
    </source>
</evidence>
<organism evidence="24 25">
    <name type="scientific">Tatumella morbirosei</name>
    <dbReference type="NCBI Taxonomy" id="642227"/>
    <lineage>
        <taxon>Bacteria</taxon>
        <taxon>Pseudomonadati</taxon>
        <taxon>Pseudomonadota</taxon>
        <taxon>Gammaproteobacteria</taxon>
        <taxon>Enterobacterales</taxon>
        <taxon>Erwiniaceae</taxon>
        <taxon>Tatumella</taxon>
    </lineage>
</organism>
<keyword evidence="14" id="KW-0249">Electron transport</keyword>
<dbReference type="CDD" id="cd02754">
    <property type="entry name" value="MopB_Nitrate-R-NapA-like"/>
    <property type="match status" value="1"/>
</dbReference>
<evidence type="ECO:0000256" key="12">
    <source>
        <dbReference type="ARBA" id="ARBA00022827"/>
    </source>
</evidence>
<dbReference type="Gene3D" id="1.20.990.10">
    <property type="entry name" value="NADPH-cytochrome p450 Reductase, Chain A, domain 3"/>
    <property type="match status" value="1"/>
</dbReference>
<dbReference type="InterPro" id="IPR006963">
    <property type="entry name" value="Mopterin_OxRdtase_4Fe-4S_dom"/>
</dbReference>
<evidence type="ECO:0000256" key="13">
    <source>
        <dbReference type="ARBA" id="ARBA00022857"/>
    </source>
</evidence>
<dbReference type="GO" id="GO:0016020">
    <property type="term" value="C:membrane"/>
    <property type="evidence" value="ECO:0007669"/>
    <property type="project" value="TreeGrafter"/>
</dbReference>
<keyword evidence="7" id="KW-0004">4Fe-4S</keyword>
<dbReference type="PANTHER" id="PTHR43105:SF9">
    <property type="entry name" value="NADPH-FE(3+) OXIDOREDUCTASE SUBUNIT ALPHA"/>
    <property type="match status" value="1"/>
</dbReference>
<dbReference type="Proteomes" id="UP000029577">
    <property type="component" value="Unassembled WGS sequence"/>
</dbReference>
<dbReference type="InterPro" id="IPR009010">
    <property type="entry name" value="Asp_de-COase-like_dom_sf"/>
</dbReference>
<comment type="cofactor">
    <cofactor evidence="3">
        <name>[4Fe-4S] cluster</name>
        <dbReference type="ChEBI" id="CHEBI:49883"/>
    </cofactor>
</comment>
<dbReference type="PRINTS" id="PR00369">
    <property type="entry name" value="FLAVODOXIN"/>
</dbReference>
<name>A0A095VXA9_9GAMM</name>
<dbReference type="InterPro" id="IPR027467">
    <property type="entry name" value="MopterinOxRdtase_cofactor_BS"/>
</dbReference>
<keyword evidence="19" id="KW-0028">Amino-acid biosynthesis</keyword>
<keyword evidence="10" id="KW-0288">FMN</keyword>
<evidence type="ECO:0000256" key="15">
    <source>
        <dbReference type="ARBA" id="ARBA00023002"/>
    </source>
</evidence>
<dbReference type="PROSITE" id="PS00551">
    <property type="entry name" value="MOLYBDOPTERIN_PROK_1"/>
    <property type="match status" value="1"/>
</dbReference>
<evidence type="ECO:0000313" key="24">
    <source>
        <dbReference type="EMBL" id="KGD79395.1"/>
    </source>
</evidence>
<protein>
    <recommendedName>
        <fullName evidence="6">assimilatory sulfite reductase (NADPH)</fullName>
        <ecNumber evidence="6">1.8.1.2</ecNumber>
    </recommendedName>
</protein>
<dbReference type="eggNOG" id="COG0369">
    <property type="taxonomic scope" value="Bacteria"/>
</dbReference>
<dbReference type="STRING" id="642227.HA49_02075"/>
<evidence type="ECO:0000256" key="11">
    <source>
        <dbReference type="ARBA" id="ARBA00022723"/>
    </source>
</evidence>
<dbReference type="Pfam" id="PF00175">
    <property type="entry name" value="NAD_binding_1"/>
    <property type="match status" value="1"/>
</dbReference>
<reference evidence="24" key="1">
    <citation type="submission" date="2014-12" db="EMBL/GenBank/DDBJ databases">
        <title>The draft genome of the Tatumella morbirosei type strain, LMG23360T isolated from pineapple rot.</title>
        <authorList>
            <person name="Smits T.H."/>
            <person name="Palmer M."/>
            <person name="Venter S.N."/>
            <person name="Duffy B."/>
            <person name="Steenkamp E.T."/>
            <person name="Chan W.Y."/>
            <person name="Coutinho T.A."/>
            <person name="Coetzee M.P."/>
            <person name="De Maayer P."/>
        </authorList>
    </citation>
    <scope>NUCLEOTIDE SEQUENCE [LARGE SCALE GENOMIC DNA]</scope>
    <source>
        <strain evidence="24">LMG 23360</strain>
    </source>
</reference>
<dbReference type="InterPro" id="IPR039261">
    <property type="entry name" value="FNR_nucleotide-bd"/>
</dbReference>
<dbReference type="InterPro" id="IPR023173">
    <property type="entry name" value="NADPH_Cyt_P450_Rdtase_alpha"/>
</dbReference>
<dbReference type="Pfam" id="PF00667">
    <property type="entry name" value="FAD_binding_1"/>
    <property type="match status" value="1"/>
</dbReference>
<dbReference type="InterPro" id="IPR017938">
    <property type="entry name" value="Riboflavin_synthase-like_b-brl"/>
</dbReference>
<dbReference type="Gene3D" id="2.40.30.10">
    <property type="entry name" value="Translation factors"/>
    <property type="match status" value="1"/>
</dbReference>
<evidence type="ECO:0000256" key="7">
    <source>
        <dbReference type="ARBA" id="ARBA00022485"/>
    </source>
</evidence>
<dbReference type="eggNOG" id="COG0243">
    <property type="taxonomic scope" value="Bacteria"/>
</dbReference>
<dbReference type="SUPFAM" id="SSF52218">
    <property type="entry name" value="Flavoproteins"/>
    <property type="match status" value="1"/>
</dbReference>
<dbReference type="Gene3D" id="2.40.40.20">
    <property type="match status" value="1"/>
</dbReference>
<evidence type="ECO:0000259" key="22">
    <source>
        <dbReference type="PROSITE" id="PS51384"/>
    </source>
</evidence>
<comment type="cofactor">
    <cofactor evidence="4">
        <name>FAD</name>
        <dbReference type="ChEBI" id="CHEBI:57692"/>
    </cofactor>
</comment>
<evidence type="ECO:0000256" key="4">
    <source>
        <dbReference type="ARBA" id="ARBA00001974"/>
    </source>
</evidence>
<comment type="similarity">
    <text evidence="5">Belongs to the prokaryotic molybdopterin-containing oxidoreductase family. NasA/NapA/NarB subfamily.</text>
</comment>
<sequence>MAEQTQQVKSVCPYCGVGCGIVMQVADNRVVKVTGDKQHPANRGKLCTKGLTCAKAITAPGRLARAFLRKQRHLDPVQAEMTAAIRETANRLKAIIQQHGPEAVALYVSGQMSLEAQYLANKLAKGFIATPNIESNSRLCMASAGSGYKQSLGADGPPGSYEDFEHADLFLVIGANMADCHPILFLRMMARVNAGARLIVVDTRRTATAEKASLFLQVKSGSDLMLMNGLLQLLVSQGKTDNEFIARYTRGWEQMPEFLADYTLDKVAEATGLAEQDIRRAADWIGESPAWMSCWTMGLNQSIQGTLNTSALCNLHLATGTICRPGCGPFSLTGQPNAMGGREMGYMGPGLPGQRSLLSEDDRRFTENLWGLPSGTLPHHGGHGTVDMFQQMAAGTIKACWIICTNPAASMANRQQVIRGLQQAELVITQDAFLDTETNRYADILLPGALWAEAEGVMINSERNVTLMKQAVNPPGDAMADWQIIASVACEMGFRQDFSYRSASEVFLEIQQFHNPQTGYDLRGISYPRLYDSPVQWPSPPDDQQSRHPIRYLSQEVIFTDKPASTPVIIFPTASGRAHFHCCLPLSPTDSPDDDYPFVMNTGRLQHQWHTMTKTGHIAELNQLNPNPFVEIHPEDAQRLNILPEQPVELRSRRGHAILPAQISNRVLPGHCFAPFHWNDVFGENLSVNSLTSDAVDPLSLQPALKYCAVSLTPIVTPKIADVELINAQPVTEAVMTENPATTAADLFARQLVPGASLSEMLNAEEQRYLQGYLAGLRLSPPDTCGGVPVLPATAPLGNDMRLWVDGLLAGLYARTPLAAGMASTLANGQPAISFAAETAAPVWVLWSSTTGNAESFAAVCVSQLEQAGIPARSGCVSDHGAAELASAGKILLVVSTFGDGDPPDNGLSFWQMLTAESAPSLSSVSFSVLAFGDSSYDQYCGFGRRLDTRLSELGATRLSPRAECEAEDLQPARLWLENMTGLLRSSSAPVNIMAKPTQVIRQETEPAAPAKYHRDKPYRATLLSCQRLNQEGSQKETRQIILSVEGNELSYQAGDALGVWPKNKPQCVDSVLNALQLDPQQPVTVSSGQTVSLQDALTGYLDLSVVSRELAEYLGNHSVSGEFPPPLQKVLAGDFTGWQQQQRVVDLLEAFPARVRADEFIRYLRPMRPRLYSVSSSPLLTPDEIHLTVSVIREGIHGMRDGVCSSFLADSAVGDSIQVFVKPQVSFRIPEDDTLPLIMIGPGTGIAPFRAFLQQRQAIGARGHNWLFFGEQHADGDFYYRQELEDLRRDGVLHRLDTAFSRDQPEKIYVQQRMLEQGSILWQWLTEGATVCVCGDASRMAKDVHQTLLQIIREHGRMSAGEAEQWLSALTRQKRYLRDIY</sequence>
<keyword evidence="18" id="KW-0534">Nitrate assimilation</keyword>
<dbReference type="InterPro" id="IPR001709">
    <property type="entry name" value="Flavoprot_Pyr_Nucl_cyt_Rdtase"/>
</dbReference>
<evidence type="ECO:0000256" key="18">
    <source>
        <dbReference type="ARBA" id="ARBA00023063"/>
    </source>
</evidence>
<evidence type="ECO:0000256" key="1">
    <source>
        <dbReference type="ARBA" id="ARBA00001917"/>
    </source>
</evidence>
<evidence type="ECO:0000256" key="16">
    <source>
        <dbReference type="ARBA" id="ARBA00023004"/>
    </source>
</evidence>
<dbReference type="InterPro" id="IPR001094">
    <property type="entry name" value="Flavdoxin-like"/>
</dbReference>
<dbReference type="EC" id="1.8.1.2" evidence="6"/>
<dbReference type="GO" id="GO:0051539">
    <property type="term" value="F:4 iron, 4 sulfur cluster binding"/>
    <property type="evidence" value="ECO:0007669"/>
    <property type="project" value="UniProtKB-KW"/>
</dbReference>
<keyword evidence="11" id="KW-0479">Metal-binding</keyword>
<keyword evidence="8" id="KW-0500">Molybdenum</keyword>
<evidence type="ECO:0000313" key="25">
    <source>
        <dbReference type="Proteomes" id="UP000029577"/>
    </source>
</evidence>
<dbReference type="PRINTS" id="PR00371">
    <property type="entry name" value="FPNCR"/>
</dbReference>
<dbReference type="EMBL" id="JPKR02000005">
    <property type="protein sequence ID" value="KGD79395.1"/>
    <property type="molecule type" value="Genomic_DNA"/>
</dbReference>
<dbReference type="InterPro" id="IPR050123">
    <property type="entry name" value="Prok_molybdopt-oxidoreductase"/>
</dbReference>
<evidence type="ECO:0000256" key="3">
    <source>
        <dbReference type="ARBA" id="ARBA00001966"/>
    </source>
</evidence>
<dbReference type="FunFam" id="3.40.50.80:FF:000001">
    <property type="entry name" value="NADPH--cytochrome P450 reductase 1"/>
    <property type="match status" value="1"/>
</dbReference>
<dbReference type="GO" id="GO:0042128">
    <property type="term" value="P:nitrate assimilation"/>
    <property type="evidence" value="ECO:0007669"/>
    <property type="project" value="UniProtKB-KW"/>
</dbReference>
<dbReference type="Pfam" id="PF01568">
    <property type="entry name" value="Molydop_binding"/>
    <property type="match status" value="1"/>
</dbReference>
<keyword evidence="19" id="KW-0198">Cysteine biosynthesis</keyword>
<dbReference type="SMART" id="SM00926">
    <property type="entry name" value="Molybdop_Fe4S4"/>
    <property type="match status" value="1"/>
</dbReference>
<evidence type="ECO:0000259" key="21">
    <source>
        <dbReference type="PROSITE" id="PS50902"/>
    </source>
</evidence>
<dbReference type="Pfam" id="PF04879">
    <property type="entry name" value="Molybdop_Fe4S4"/>
    <property type="match status" value="1"/>
</dbReference>
<feature type="domain" description="4Fe-4S Mo/W bis-MGD-type" evidence="23">
    <location>
        <begin position="5"/>
        <end position="61"/>
    </location>
</feature>
<dbReference type="GO" id="GO:0045333">
    <property type="term" value="P:cellular respiration"/>
    <property type="evidence" value="ECO:0007669"/>
    <property type="project" value="UniProtKB-ARBA"/>
</dbReference>
<dbReference type="InterPro" id="IPR006657">
    <property type="entry name" value="MoPterin_dinucl-bd_dom"/>
</dbReference>
<feature type="domain" description="Flavodoxin-like" evidence="21">
    <location>
        <begin position="843"/>
        <end position="981"/>
    </location>
</feature>
<dbReference type="SUPFAM" id="SSF50692">
    <property type="entry name" value="ADC-like"/>
    <property type="match status" value="1"/>
</dbReference>
<dbReference type="Gene3D" id="3.40.50.360">
    <property type="match status" value="1"/>
</dbReference>
<dbReference type="PANTHER" id="PTHR43105">
    <property type="entry name" value="RESPIRATORY NITRATE REDUCTASE"/>
    <property type="match status" value="1"/>
</dbReference>
<dbReference type="PROSITE" id="PS50902">
    <property type="entry name" value="FLAVODOXIN_LIKE"/>
    <property type="match status" value="1"/>
</dbReference>
<dbReference type="PROSITE" id="PS51384">
    <property type="entry name" value="FAD_FR"/>
    <property type="match status" value="1"/>
</dbReference>
<keyword evidence="9" id="KW-0285">Flavoprotein</keyword>
<dbReference type="RefSeq" id="WP_038016260.1">
    <property type="nucleotide sequence ID" value="NZ_JPKR02000005.1"/>
</dbReference>
<comment type="cofactor">
    <cofactor evidence="2">
        <name>Mo-bis(molybdopterin guanine dinucleotide)</name>
        <dbReference type="ChEBI" id="CHEBI:60539"/>
    </cofactor>
</comment>
<dbReference type="CDD" id="cd02791">
    <property type="entry name" value="MopB_CT_Nitrate-R-NapA-like"/>
    <property type="match status" value="1"/>
</dbReference>
<dbReference type="InterPro" id="IPR008254">
    <property type="entry name" value="Flavodoxin/NO_synth"/>
</dbReference>
<evidence type="ECO:0000259" key="23">
    <source>
        <dbReference type="PROSITE" id="PS51669"/>
    </source>
</evidence>
<keyword evidence="12" id="KW-0274">FAD</keyword>
<dbReference type="GO" id="GO:0046872">
    <property type="term" value="F:metal ion binding"/>
    <property type="evidence" value="ECO:0007669"/>
    <property type="project" value="UniProtKB-KW"/>
</dbReference>
<proteinExistence type="inferred from homology"/>
<comment type="catalytic activity">
    <reaction evidence="20">
        <text>hydrogen sulfide + 3 NADP(+) + 3 H2O = sulfite + 3 NADPH + 4 H(+)</text>
        <dbReference type="Rhea" id="RHEA:13801"/>
        <dbReference type="ChEBI" id="CHEBI:15377"/>
        <dbReference type="ChEBI" id="CHEBI:15378"/>
        <dbReference type="ChEBI" id="CHEBI:17359"/>
        <dbReference type="ChEBI" id="CHEBI:29919"/>
        <dbReference type="ChEBI" id="CHEBI:57783"/>
        <dbReference type="ChEBI" id="CHEBI:58349"/>
        <dbReference type="EC" id="1.8.1.2"/>
    </reaction>
</comment>
<dbReference type="Gene3D" id="3.40.228.10">
    <property type="entry name" value="Dimethylsulfoxide Reductase, domain 2"/>
    <property type="match status" value="1"/>
</dbReference>
<dbReference type="Pfam" id="PF00258">
    <property type="entry name" value="Flavodoxin_1"/>
    <property type="match status" value="1"/>
</dbReference>
<dbReference type="GO" id="GO:0004783">
    <property type="term" value="F:sulfite reductase (NADPH) activity"/>
    <property type="evidence" value="ECO:0007669"/>
    <property type="project" value="UniProtKB-EC"/>
</dbReference>
<dbReference type="InterPro" id="IPR001433">
    <property type="entry name" value="OxRdtase_FAD/NAD-bd"/>
</dbReference>
<keyword evidence="15" id="KW-0560">Oxidoreductase</keyword>
<comment type="caution">
    <text evidence="24">The sequence shown here is derived from an EMBL/GenBank/DDBJ whole genome shotgun (WGS) entry which is preliminary data.</text>
</comment>
<keyword evidence="14" id="KW-0813">Transport</keyword>
<evidence type="ECO:0000256" key="10">
    <source>
        <dbReference type="ARBA" id="ARBA00022643"/>
    </source>
</evidence>
<evidence type="ECO:0000256" key="20">
    <source>
        <dbReference type="ARBA" id="ARBA00052219"/>
    </source>
</evidence>
<evidence type="ECO:0000256" key="5">
    <source>
        <dbReference type="ARBA" id="ARBA00008747"/>
    </source>
</evidence>
<dbReference type="PROSITE" id="PS51669">
    <property type="entry name" value="4FE4S_MOW_BIS_MGD"/>
    <property type="match status" value="1"/>
</dbReference>
<dbReference type="GO" id="GO:0043546">
    <property type="term" value="F:molybdopterin cofactor binding"/>
    <property type="evidence" value="ECO:0007669"/>
    <property type="project" value="InterPro"/>
</dbReference>
<dbReference type="CDD" id="cd06199">
    <property type="entry name" value="SiR"/>
    <property type="match status" value="1"/>
</dbReference>
<evidence type="ECO:0000256" key="19">
    <source>
        <dbReference type="ARBA" id="ARBA00023192"/>
    </source>
</evidence>
<dbReference type="InterPro" id="IPR029039">
    <property type="entry name" value="Flavoprotein-like_sf"/>
</dbReference>
<dbReference type="Gene3D" id="2.20.25.90">
    <property type="entry name" value="ADC-like domains"/>
    <property type="match status" value="1"/>
</dbReference>
<comment type="cofactor">
    <cofactor evidence="1">
        <name>FMN</name>
        <dbReference type="ChEBI" id="CHEBI:58210"/>
    </cofactor>
</comment>
<keyword evidence="17" id="KW-0411">Iron-sulfur</keyword>
<dbReference type="InterPro" id="IPR017927">
    <property type="entry name" value="FAD-bd_FR_type"/>
</dbReference>
<dbReference type="InterPro" id="IPR006656">
    <property type="entry name" value="Mopterin_OxRdtase"/>
</dbReference>
<dbReference type="GO" id="GO:0010181">
    <property type="term" value="F:FMN binding"/>
    <property type="evidence" value="ECO:0007669"/>
    <property type="project" value="InterPro"/>
</dbReference>
<accession>A0A095VXA9</accession>
<feature type="domain" description="FAD-binding FR-type" evidence="22">
    <location>
        <begin position="1016"/>
        <end position="1231"/>
    </location>
</feature>
<dbReference type="InterPro" id="IPR003097">
    <property type="entry name" value="CysJ-like_FAD-binding"/>
</dbReference>
<evidence type="ECO:0000256" key="2">
    <source>
        <dbReference type="ARBA" id="ARBA00001942"/>
    </source>
</evidence>
<evidence type="ECO:0000256" key="6">
    <source>
        <dbReference type="ARBA" id="ARBA00012604"/>
    </source>
</evidence>
<dbReference type="InterPro" id="IPR041957">
    <property type="entry name" value="CT_Nitrate-R-NapA-like"/>
</dbReference>
<dbReference type="SUPFAM" id="SSF52343">
    <property type="entry name" value="Ferredoxin reductase-like, C-terminal NADP-linked domain"/>
    <property type="match status" value="1"/>
</dbReference>
<dbReference type="GO" id="GO:1990204">
    <property type="term" value="C:oxidoreductase complex"/>
    <property type="evidence" value="ECO:0007669"/>
    <property type="project" value="UniProtKB-ARBA"/>
</dbReference>
<dbReference type="GO" id="GO:0019344">
    <property type="term" value="P:cysteine biosynthetic process"/>
    <property type="evidence" value="ECO:0007669"/>
    <property type="project" value="UniProtKB-KW"/>
</dbReference>
<evidence type="ECO:0000256" key="9">
    <source>
        <dbReference type="ARBA" id="ARBA00022630"/>
    </source>
</evidence>
<dbReference type="SUPFAM" id="SSF63380">
    <property type="entry name" value="Riboflavin synthase domain-like"/>
    <property type="match status" value="1"/>
</dbReference>
<keyword evidence="25" id="KW-1185">Reference proteome</keyword>
<evidence type="ECO:0000256" key="14">
    <source>
        <dbReference type="ARBA" id="ARBA00022982"/>
    </source>
</evidence>